<dbReference type="AlphaFoldDB" id="A0A2X0QSG1"/>
<evidence type="ECO:0000313" key="6">
    <source>
        <dbReference type="EMBL" id="SPS05003.1"/>
    </source>
</evidence>
<keyword evidence="3 5" id="KW-1133">Transmembrane helix</keyword>
<evidence type="ECO:0000256" key="3">
    <source>
        <dbReference type="ARBA" id="ARBA00022989"/>
    </source>
</evidence>
<dbReference type="InterPro" id="IPR052719">
    <property type="entry name" value="CvpA-like"/>
</dbReference>
<evidence type="ECO:0000256" key="1">
    <source>
        <dbReference type="ARBA" id="ARBA00004141"/>
    </source>
</evidence>
<dbReference type="EMBL" id="LS423452">
    <property type="protein sequence ID" value="SPS05003.1"/>
    <property type="molecule type" value="Genomic_DNA"/>
</dbReference>
<feature type="transmembrane region" description="Helical" evidence="5">
    <location>
        <begin position="31"/>
        <end position="51"/>
    </location>
</feature>
<dbReference type="Pfam" id="PF02674">
    <property type="entry name" value="Colicin_V"/>
    <property type="match status" value="1"/>
</dbReference>
<feature type="transmembrane region" description="Helical" evidence="5">
    <location>
        <begin position="63"/>
        <end position="85"/>
    </location>
</feature>
<dbReference type="PANTHER" id="PTHR36926:SF1">
    <property type="entry name" value="COLICIN V PRODUCTION PROTEIN"/>
    <property type="match status" value="1"/>
</dbReference>
<name>A0A2X0QSG1_9PROT</name>
<organism evidence="6">
    <name type="scientific">Candidatus Nitrotoga fabula</name>
    <dbReference type="NCBI Taxonomy" id="2182327"/>
    <lineage>
        <taxon>Bacteria</taxon>
        <taxon>Pseudomonadati</taxon>
        <taxon>Pseudomonadota</taxon>
        <taxon>Betaproteobacteria</taxon>
        <taxon>Nitrosomonadales</taxon>
        <taxon>Gallionellaceae</taxon>
        <taxon>Candidatus Nitrotoga</taxon>
    </lineage>
</organism>
<evidence type="ECO:0000256" key="5">
    <source>
        <dbReference type="SAM" id="Phobius"/>
    </source>
</evidence>
<comment type="subcellular location">
    <subcellularLocation>
        <location evidence="1">Membrane</location>
        <topology evidence="1">Multi-pass membrane protein</topology>
    </subcellularLocation>
</comment>
<keyword evidence="4 5" id="KW-0472">Membrane</keyword>
<dbReference type="GO" id="GO:0016020">
    <property type="term" value="C:membrane"/>
    <property type="evidence" value="ECO:0007669"/>
    <property type="project" value="UniProtKB-SubCell"/>
</dbReference>
<sequence>MNWVDYAVITIVVWSVLMGCWRGFVHEVLSLLAWVAAYMVASWQAAHFAAFMPSELQMEAVRVAFAFVLLFIATLVVSGVVVWLVSRFVRWTGLGWVDALFGGVFGMLRGMLLVLVLVLLAGLTDMPKKSFWREAMLAESLESMALASLVWLPDNMARHVSFGLHNENQE</sequence>
<dbReference type="GO" id="GO:0009403">
    <property type="term" value="P:toxin biosynthetic process"/>
    <property type="evidence" value="ECO:0007669"/>
    <property type="project" value="InterPro"/>
</dbReference>
<keyword evidence="2 5" id="KW-0812">Transmembrane</keyword>
<proteinExistence type="predicted"/>
<dbReference type="InterPro" id="IPR003825">
    <property type="entry name" value="Colicin-V_CvpA"/>
</dbReference>
<evidence type="ECO:0000256" key="4">
    <source>
        <dbReference type="ARBA" id="ARBA00023136"/>
    </source>
</evidence>
<protein>
    <submittedName>
        <fullName evidence="6">Colicin V production protein</fullName>
    </submittedName>
</protein>
<gene>
    <name evidence="6" type="ORF">NITFAB_0592</name>
</gene>
<reference evidence="6" key="1">
    <citation type="submission" date="2018-05" db="EMBL/GenBank/DDBJ databases">
        <authorList>
            <person name="Lanie J.A."/>
            <person name="Ng W.-L."/>
            <person name="Kazmierczak K.M."/>
            <person name="Andrzejewski T.M."/>
            <person name="Davidsen T.M."/>
            <person name="Wayne K.J."/>
            <person name="Tettelin H."/>
            <person name="Glass J.I."/>
            <person name="Rusch D."/>
            <person name="Podicherti R."/>
            <person name="Tsui H.-C.T."/>
            <person name="Winkler M.E."/>
        </authorList>
    </citation>
    <scope>NUCLEOTIDE SEQUENCE</scope>
    <source>
        <strain evidence="6">KNB</strain>
    </source>
</reference>
<dbReference type="PANTHER" id="PTHR36926">
    <property type="entry name" value="COLICIN V PRODUCTION PROTEIN"/>
    <property type="match status" value="1"/>
</dbReference>
<accession>A0A2X0QSG1</accession>
<feature type="transmembrane region" description="Helical" evidence="5">
    <location>
        <begin position="7"/>
        <end position="25"/>
    </location>
</feature>
<feature type="transmembrane region" description="Helical" evidence="5">
    <location>
        <begin position="100"/>
        <end position="123"/>
    </location>
</feature>
<evidence type="ECO:0000256" key="2">
    <source>
        <dbReference type="ARBA" id="ARBA00022692"/>
    </source>
</evidence>